<keyword evidence="4" id="KW-1185">Reference proteome</keyword>
<name>A0A1G6YNE1_9PSEU</name>
<dbReference type="STRING" id="1271860.SAMN05216174_12267"/>
<evidence type="ECO:0000259" key="2">
    <source>
        <dbReference type="Pfam" id="PF01337"/>
    </source>
</evidence>
<evidence type="ECO:0000313" key="3">
    <source>
        <dbReference type="EMBL" id="SDD91898.1"/>
    </source>
</evidence>
<feature type="domain" description="Barstar (barnase inhibitor)" evidence="2">
    <location>
        <begin position="2"/>
        <end position="96"/>
    </location>
</feature>
<dbReference type="RefSeq" id="WP_091457291.1">
    <property type="nucleotide sequence ID" value="NZ_FMZZ01000022.1"/>
</dbReference>
<dbReference type="InterPro" id="IPR035905">
    <property type="entry name" value="Barstar-like_sf"/>
</dbReference>
<gene>
    <name evidence="3" type="ORF">SAMN05216174_12267</name>
</gene>
<dbReference type="CDD" id="cd05141">
    <property type="entry name" value="Barstar_evA4336-like"/>
    <property type="match status" value="1"/>
</dbReference>
<accession>A0A1G6YNE1</accession>
<evidence type="ECO:0000256" key="1">
    <source>
        <dbReference type="ARBA" id="ARBA00006845"/>
    </source>
</evidence>
<dbReference type="EMBL" id="FMZZ01000022">
    <property type="protein sequence ID" value="SDD91898.1"/>
    <property type="molecule type" value="Genomic_DNA"/>
</dbReference>
<dbReference type="InterPro" id="IPR000468">
    <property type="entry name" value="Barstar"/>
</dbReference>
<dbReference type="Gene3D" id="3.30.370.10">
    <property type="entry name" value="Barstar-like"/>
    <property type="match status" value="1"/>
</dbReference>
<proteinExistence type="inferred from homology"/>
<reference evidence="4" key="1">
    <citation type="submission" date="2016-10" db="EMBL/GenBank/DDBJ databases">
        <authorList>
            <person name="Varghese N."/>
            <person name="Submissions S."/>
        </authorList>
    </citation>
    <scope>NUCLEOTIDE SEQUENCE [LARGE SCALE GENOMIC DNA]</scope>
    <source>
        <strain evidence="4">IBRC-M 10403</strain>
    </source>
</reference>
<dbReference type="Pfam" id="PF01337">
    <property type="entry name" value="Barstar"/>
    <property type="match status" value="1"/>
</dbReference>
<dbReference type="SUPFAM" id="SSF52038">
    <property type="entry name" value="Barstar-related"/>
    <property type="match status" value="1"/>
</dbReference>
<sequence>MTEHVLDGTQVRSKRAMFTALAKALSFPDWFGHNLDGLYDCLVDLSWLAPGEHVLIWTHPEILAKADPAGYRAIKEVLDDAVEGFTDPDRSLAIVLAENKP</sequence>
<dbReference type="AlphaFoldDB" id="A0A1G6YNE1"/>
<dbReference type="OrthoDB" id="5184890at2"/>
<dbReference type="Proteomes" id="UP000199501">
    <property type="component" value="Unassembled WGS sequence"/>
</dbReference>
<organism evidence="3 4">
    <name type="scientific">Actinokineospora iranica</name>
    <dbReference type="NCBI Taxonomy" id="1271860"/>
    <lineage>
        <taxon>Bacteria</taxon>
        <taxon>Bacillati</taxon>
        <taxon>Actinomycetota</taxon>
        <taxon>Actinomycetes</taxon>
        <taxon>Pseudonocardiales</taxon>
        <taxon>Pseudonocardiaceae</taxon>
        <taxon>Actinokineospora</taxon>
    </lineage>
</organism>
<evidence type="ECO:0000313" key="4">
    <source>
        <dbReference type="Proteomes" id="UP000199501"/>
    </source>
</evidence>
<protein>
    <submittedName>
        <fullName evidence="3">Barstar, RNAse (Barnase) inhibitor</fullName>
    </submittedName>
</protein>
<comment type="similarity">
    <text evidence="1">Belongs to the barstar family.</text>
</comment>